<proteinExistence type="predicted"/>
<evidence type="ECO:0000313" key="3">
    <source>
        <dbReference type="Proteomes" id="UP000689195"/>
    </source>
</evidence>
<protein>
    <submittedName>
        <fullName evidence="2">Uncharacterized protein</fullName>
    </submittedName>
</protein>
<reference evidence="2" key="1">
    <citation type="submission" date="2021-01" db="EMBL/GenBank/DDBJ databases">
        <authorList>
            <consortium name="Genoscope - CEA"/>
            <person name="William W."/>
        </authorList>
    </citation>
    <scope>NUCLEOTIDE SEQUENCE</scope>
</reference>
<dbReference type="OrthoDB" id="299636at2759"/>
<evidence type="ECO:0000256" key="1">
    <source>
        <dbReference type="SAM" id="Coils"/>
    </source>
</evidence>
<feature type="coiled-coil region" evidence="1">
    <location>
        <begin position="10"/>
        <end position="75"/>
    </location>
</feature>
<name>A0A8S1UFS2_9CILI</name>
<keyword evidence="3" id="KW-1185">Reference proteome</keyword>
<keyword evidence="1" id="KW-0175">Coiled coil</keyword>
<dbReference type="EMBL" id="CAJJDO010000040">
    <property type="protein sequence ID" value="CAD8163798.1"/>
    <property type="molecule type" value="Genomic_DNA"/>
</dbReference>
<accession>A0A8S1UFS2</accession>
<dbReference type="Proteomes" id="UP000689195">
    <property type="component" value="Unassembled WGS sequence"/>
</dbReference>
<sequence>MDKIALQGEINSLKLENMNLKFQLKTLLEERQGALGNNEQQINYDERILQLQTTINELKNKCDDLIYKNEVLNDDLEYERNKSQNLTLFNKRDFSSPNFQEQINNLKKKLEVDFKNNNQYSDELVKIIGNQYETIVQLDLDKQKLLTKLKLQTNSGLIIQDEDDQLNVNDLKQNLEQSKRQIINLEQQLHEKQQSFDELNQKYEILFNQFQQQQQVLQKNQAKPSILDTLQKSIIQTQPSYDIHQSHFSKSIIQSK</sequence>
<comment type="caution">
    <text evidence="2">The sequence shown here is derived from an EMBL/GenBank/DDBJ whole genome shotgun (WGS) entry which is preliminary data.</text>
</comment>
<dbReference type="AlphaFoldDB" id="A0A8S1UFS2"/>
<organism evidence="2 3">
    <name type="scientific">Paramecium pentaurelia</name>
    <dbReference type="NCBI Taxonomy" id="43138"/>
    <lineage>
        <taxon>Eukaryota</taxon>
        <taxon>Sar</taxon>
        <taxon>Alveolata</taxon>
        <taxon>Ciliophora</taxon>
        <taxon>Intramacronucleata</taxon>
        <taxon>Oligohymenophorea</taxon>
        <taxon>Peniculida</taxon>
        <taxon>Parameciidae</taxon>
        <taxon>Paramecium</taxon>
    </lineage>
</organism>
<feature type="coiled-coil region" evidence="1">
    <location>
        <begin position="161"/>
        <end position="209"/>
    </location>
</feature>
<gene>
    <name evidence="2" type="ORF">PPENT_87.1.T0400069</name>
</gene>
<evidence type="ECO:0000313" key="2">
    <source>
        <dbReference type="EMBL" id="CAD8163798.1"/>
    </source>
</evidence>